<dbReference type="PANTHER" id="PTHR30595:SF6">
    <property type="entry name" value="SCHLAFEN ALBA-2 DOMAIN-CONTAINING PROTEIN"/>
    <property type="match status" value="1"/>
</dbReference>
<accession>A0A413CUF4</accession>
<sequence>MVRLVSIWVERSYFMIFQEEFEQMRSLEQDLTFLSAKTEFDESNIPFKEKNLGIQNQDGIYTNLGLLLSDQCKHTIKVAVFDGEKQSEFQDRNEFAGSLFKQMHEVYSYIDFRNQKHSNFSGLKRINKRDYPEVAIREALLNLIVHREYSYSASSFIRMYTDRIEFTSIGGLLKGITLEDIQLGISVCRNPKLANIFYRLELIEAYGTGIQKILDSYSGSEFKPQFVTTENAFKVILPNLNHPKKNSKIQEELVIYDCPENKILEFAKAHTQFNRKDVQDTFNLSQTTCGRILSRMKEEGQISQHGKGKNTFYVLK</sequence>
<reference evidence="1 2" key="1">
    <citation type="submission" date="2018-08" db="EMBL/GenBank/DDBJ databases">
        <title>A genome reference for cultivated species of the human gut microbiota.</title>
        <authorList>
            <person name="Zou Y."/>
            <person name="Xue W."/>
            <person name="Luo G."/>
        </authorList>
    </citation>
    <scope>NUCLEOTIDE SEQUENCE [LARGE SCALE GENOMIC DNA]</scope>
    <source>
        <strain evidence="1 2">AF10-31</strain>
    </source>
</reference>
<dbReference type="InterPro" id="IPR038475">
    <property type="entry name" value="RecG_C_sf"/>
</dbReference>
<name>A0A413CUF4_9FIRM</name>
<evidence type="ECO:0000313" key="2">
    <source>
        <dbReference type="Proteomes" id="UP000284651"/>
    </source>
</evidence>
<evidence type="ECO:0000313" key="1">
    <source>
        <dbReference type="EMBL" id="RGW75085.1"/>
    </source>
</evidence>
<dbReference type="Gene3D" id="3.30.565.60">
    <property type="match status" value="1"/>
</dbReference>
<dbReference type="Proteomes" id="UP000284651">
    <property type="component" value="Unassembled WGS sequence"/>
</dbReference>
<proteinExistence type="predicted"/>
<dbReference type="Gene3D" id="1.10.10.10">
    <property type="entry name" value="Winged helix-like DNA-binding domain superfamily/Winged helix DNA-binding domain"/>
    <property type="match status" value="1"/>
</dbReference>
<dbReference type="EMBL" id="QSAT01000017">
    <property type="protein sequence ID" value="RGW75085.1"/>
    <property type="molecule type" value="Genomic_DNA"/>
</dbReference>
<dbReference type="InterPro" id="IPR036388">
    <property type="entry name" value="WH-like_DNA-bd_sf"/>
</dbReference>
<comment type="caution">
    <text evidence="1">The sequence shown here is derived from an EMBL/GenBank/DDBJ whole genome shotgun (WGS) entry which is preliminary data.</text>
</comment>
<dbReference type="AlphaFoldDB" id="A0A413CUF4"/>
<dbReference type="PANTHER" id="PTHR30595">
    <property type="entry name" value="GLPR-RELATED TRANSCRIPTIONAL REPRESSOR"/>
    <property type="match status" value="1"/>
</dbReference>
<gene>
    <name evidence="1" type="ORF">DWV56_06470</name>
</gene>
<protein>
    <submittedName>
        <fullName evidence="1">Crp/Fnr family transcriptional regulator</fullName>
    </submittedName>
</protein>
<organism evidence="1 2">
    <name type="scientific">Holdemanella biformis</name>
    <dbReference type="NCBI Taxonomy" id="1735"/>
    <lineage>
        <taxon>Bacteria</taxon>
        <taxon>Bacillati</taxon>
        <taxon>Bacillota</taxon>
        <taxon>Erysipelotrichia</taxon>
        <taxon>Erysipelotrichales</taxon>
        <taxon>Erysipelotrichaceae</taxon>
        <taxon>Holdemanella</taxon>
    </lineage>
</organism>
<dbReference type="Pfam" id="PF13749">
    <property type="entry name" value="HATPase_c_4"/>
    <property type="match status" value="1"/>
</dbReference>